<feature type="transmembrane region" description="Helical" evidence="2">
    <location>
        <begin position="26"/>
        <end position="47"/>
    </location>
</feature>
<evidence type="ECO:0000313" key="3">
    <source>
        <dbReference type="EMBL" id="HIZ72435.1"/>
    </source>
</evidence>
<feature type="region of interest" description="Disordered" evidence="1">
    <location>
        <begin position="1406"/>
        <end position="1426"/>
    </location>
</feature>
<name>A0A9D2G504_9FIRM</name>
<organism evidence="3 4">
    <name type="scientific">Candidatus Gallimonas intestinavium</name>
    <dbReference type="NCBI Taxonomy" id="2838603"/>
    <lineage>
        <taxon>Bacteria</taxon>
        <taxon>Bacillati</taxon>
        <taxon>Bacillota</taxon>
        <taxon>Clostridia</taxon>
        <taxon>Candidatus Gallimonas</taxon>
    </lineage>
</organism>
<comment type="caution">
    <text evidence="3">The sequence shown here is derived from an EMBL/GenBank/DDBJ whole genome shotgun (WGS) entry which is preliminary data.</text>
</comment>
<gene>
    <name evidence="3" type="ORF">H9964_02505</name>
</gene>
<keyword evidence="2" id="KW-0472">Membrane</keyword>
<evidence type="ECO:0000256" key="2">
    <source>
        <dbReference type="SAM" id="Phobius"/>
    </source>
</evidence>
<protein>
    <submittedName>
        <fullName evidence="3">Uncharacterized protein</fullName>
    </submittedName>
</protein>
<dbReference type="Proteomes" id="UP000824102">
    <property type="component" value="Unassembled WGS sequence"/>
</dbReference>
<reference evidence="3" key="1">
    <citation type="journal article" date="2021" name="PeerJ">
        <title>Extensive microbial diversity within the chicken gut microbiome revealed by metagenomics and culture.</title>
        <authorList>
            <person name="Gilroy R."/>
            <person name="Ravi A."/>
            <person name="Getino M."/>
            <person name="Pursley I."/>
            <person name="Horton D.L."/>
            <person name="Alikhan N.F."/>
            <person name="Baker D."/>
            <person name="Gharbi K."/>
            <person name="Hall N."/>
            <person name="Watson M."/>
            <person name="Adriaenssens E.M."/>
            <person name="Foster-Nyarko E."/>
            <person name="Jarju S."/>
            <person name="Secka A."/>
            <person name="Antonio M."/>
            <person name="Oren A."/>
            <person name="Chaudhuri R.R."/>
            <person name="La Ragione R."/>
            <person name="Hildebrand F."/>
            <person name="Pallen M.J."/>
        </authorList>
    </citation>
    <scope>NUCLEOTIDE SEQUENCE</scope>
    <source>
        <strain evidence="3">ChiW7-2402</strain>
    </source>
</reference>
<keyword evidence="2" id="KW-1133">Transmembrane helix</keyword>
<proteinExistence type="predicted"/>
<evidence type="ECO:0000313" key="4">
    <source>
        <dbReference type="Proteomes" id="UP000824102"/>
    </source>
</evidence>
<keyword evidence="2" id="KW-0812">Transmembrane</keyword>
<dbReference type="EMBL" id="DXBB01000044">
    <property type="protein sequence ID" value="HIZ72435.1"/>
    <property type="molecule type" value="Genomic_DNA"/>
</dbReference>
<sequence length="1564" mass="167799">MKEQQGAEKTEAAGDAVSVKKKRTRLAVILAAVAVVLALGIAAAVIVPRFFKEPEPNVVDDGFSTVLFDVPEDGSTPADHTALENVGYMNAVFHAQETWYSEMHGETDASIMTQTVSTYKQHSGDVLIVADVTTSSLVKSARQFCYVGDEVLWRLGNSYDADTFDKMLAMEWETGEPYARMSVEDFKAKNGLPATEFCVYVINEETLLSADPVVKNADGTYTQTYYLDPAGDKAPAYYANQMVFSGGLTELPEFTAIQVQFTFDENWQVLQSVVDESYRATLGISINCSSQFVTDFEYGTSRAESTAYEEYFERYAGKGEPEEPVKPVPTIVGCLAESFWSVLEGPVSFDAEMTVNGRPLSGAIWLDIGNMTLQDIALRADLGVFRLWMEEGSAYFSYGGIRGRTTAEQLFAEDVLPLPEEVGNVQSLVEDLMKQLGDGDFSYTDDGATLVAELTFGEDVSLPLEFTFLFDEEGRVSLGSLAVGIEADDLVIDLTLCFGEEEPAALTEAEKASFVDLGPHLSTLSSLFSSDAIRANLDYEGETEGESYRLSGYVDLPLAGGGAAGELTLEMHGAKKLISVAYADGNAYFEVDGIRFFADADESIALLREYMQLPSLEEGAGFDLDRLLDTVLSGEFGSIASLSGEGGAIALAVKANELFELLGYPIEDLDAGDAVVTIEDGAMQVTALGVDIALTEGTVPTVETEGYIDILPYAKTLATLFTADYFCAGVDVEAGGLDIFGDVYFGIDPVVARAQLYLSVGGIGKLVTLEYARGDVFLVMDDVRLRAEAEPLTDLISASLGLDKTEDEEEVDAIYNLLSLDFSEVAHTISSADGVLSVVVNGNHIMRALGINYLTGNIELEVDGESVSAYSEALRAAVTLRPGNPVYVMGYGYIDLQPVLDKLLPLIEDKAIAFDGSMDLRLGETKLPVTIRRGTLTWEYGFSLVMECEASVNGARHLFYLAADTQSLRIVYGGFGVRIDFDDLSSLGEEFEGLMDRIGSLAGSLGMELPDLSALSELLGFTSTDLGLFLSNMKMVEVPGALFGLEGNGLSFVLADERHGVCSVGVGYESEALSVGVGLSLDEYENAVYLPSTDYFTLDDLNVLLDYVDAARNTFGQADIAGNLSVSGKGTQLSGSYCKGTSGRYVSLAGKANAEPLYLQAWLQADASYASVSKYESGNENAAPLTLKLPISELPELLEAVAPGLDLGAIADLDIELLGDLIKSVSVGEDTLSLTLDGTALGLSGDIRAELSKQKINEEWLLEGASFTVQGTEIALSGLAYGQSSEISPVPEDVQYDLTGVGSLGASLIKSLTNVQSGSLSLKDNICLQGTVTMGMSLLGQDVEIPVSVAVSVSNLKAMDPIVNVRLSYSALCIKIFFASIPVINGDSVLDMTIKGGEVYMKRVQTTDSSGTPLKEQKTDRKSMTLSEFSDSSKEQIGFILNFSDLVAALLPDISITLPDPAADYGTQAHHVLSQYGVVDDDIRFVINGAALLGDENFNEVNLTFLAKDEYKTIEFNTSIDVKLGFLNVSSTVSGSLTLCEKNEMGYLPTDISGAFSGDGETDD</sequence>
<evidence type="ECO:0000256" key="1">
    <source>
        <dbReference type="SAM" id="MobiDB-lite"/>
    </source>
</evidence>
<reference evidence="3" key="2">
    <citation type="submission" date="2021-04" db="EMBL/GenBank/DDBJ databases">
        <authorList>
            <person name="Gilroy R."/>
        </authorList>
    </citation>
    <scope>NUCLEOTIDE SEQUENCE</scope>
    <source>
        <strain evidence="3">ChiW7-2402</strain>
    </source>
</reference>
<accession>A0A9D2G504</accession>